<feature type="chain" id="PRO_5014562681" evidence="1">
    <location>
        <begin position="38"/>
        <end position="925"/>
    </location>
</feature>
<dbReference type="RefSeq" id="WP_102063908.1">
    <property type="nucleotide sequence ID" value="NZ_PKQE01000001.1"/>
</dbReference>
<dbReference type="AlphaFoldDB" id="A0A2N4TU24"/>
<dbReference type="Gene3D" id="3.20.20.370">
    <property type="entry name" value="Glycoside hydrolase/deacetylase"/>
    <property type="match status" value="1"/>
</dbReference>
<dbReference type="CDD" id="cd10922">
    <property type="entry name" value="CE4_PelA_like_C"/>
    <property type="match status" value="1"/>
</dbReference>
<dbReference type="EMBL" id="PKQE01000001">
    <property type="protein sequence ID" value="PLC43228.1"/>
    <property type="molecule type" value="Genomic_DNA"/>
</dbReference>
<dbReference type="GO" id="GO:0005975">
    <property type="term" value="P:carbohydrate metabolic process"/>
    <property type="evidence" value="ECO:0007669"/>
    <property type="project" value="InterPro"/>
</dbReference>
<dbReference type="PIRSF" id="PIRSF029570">
    <property type="entry name" value="UCP029570"/>
    <property type="match status" value="1"/>
</dbReference>
<dbReference type="InterPro" id="IPR016925">
    <property type="entry name" value="UCP029570"/>
</dbReference>
<gene>
    <name evidence="3" type="ORF">C0Q88_00345</name>
    <name evidence="2" type="ORF">C0Q88_24205</name>
</gene>
<dbReference type="PANTHER" id="PTHR35882:SF2">
    <property type="entry name" value="PELA"/>
    <property type="match status" value="1"/>
</dbReference>
<evidence type="ECO:0000313" key="2">
    <source>
        <dbReference type="EMBL" id="PLC40117.1"/>
    </source>
</evidence>
<sequence length="925" mass="100569">MQGRQAVGKKRVWRWARRWPAWLGTCALAWVFGVANAVAQQPATSASADPQIAFYYGRDVPVAELQAFDWVVLDPATAGSFDPKQPSPTLWFARVDLTQQTDAMRASAWPASVIDQVFAPLLAQGYAGFLLDGLDVLQHSAPDASNRIAALAQALHARAPQTKLLAGGTAWLETLAPQLSGVVTAGLVRERTGGEGLQDVADADRTARVATLRNIGTQYHLPAVALDNCPNYNRACLRETANVARAAGVSSYATTPGADFIGIGRLEVMPRRILLVEPQEPGTSTNTAPSVLYLAMPINYLGYRVEFADANKPLPLVTPDRYAGVVTWFDGVASRPGAWASWLRRTMGAGVRVAMFNQFGLNMDAPTAQMFDLQAVPGTPAGPLAVVSRDPIMGFELQPHPDRRMAVGVQVDSSVAGAQSLLRLSAGSYAYDAAAIMPWGGYVLQPFGVFRMPEVDQARWVIQPLDFLRRALQLPAMPVPDTTTENGRRLMTVHIDGDGFASRTEFPPSEFSGQALLREILDRYKMPTTVSIIEGEVAADGVYPKLTPQLEPIARTLFAQPYVELASHTFSHPFNWLRTTNPPDPASAAAPEGSDTSFSLRIPNYRFSFDREIAGSIQYINTKLAPPGKRVKVLLWSGNGQVPPIAVQKTVEAGVLNMNGGDTYITRSNPSWTAVAPLGVDKGDGLFQVFAPDQNENIYTNLWHGPYYGFSRAIETFELTDKPYRFKPIGIYYHMYSGTKLASLTALRQVYDWAVAQPVMPIYASDYIRKVLDFRAIAVARDGDAWVVRGNGDLRTVRWAGSGVPRLADARDVAGYAAGPGGTYIHLSSGSARFALDNGGPTLPYVREASGRLSNWRRSADGRSLSVDVAGYTRPFIRFANAGRCRATVDGRDVGAARGVDWRIELGAGNPAKLTPQHVELTCDR</sequence>
<dbReference type="EMBL" id="PKQE01000008">
    <property type="protein sequence ID" value="PLC40117.1"/>
    <property type="molecule type" value="Genomic_DNA"/>
</dbReference>
<dbReference type="Proteomes" id="UP000234456">
    <property type="component" value="Unassembled WGS sequence"/>
</dbReference>
<dbReference type="PANTHER" id="PTHR35882">
    <property type="entry name" value="PELA"/>
    <property type="match status" value="1"/>
</dbReference>
<keyword evidence="1" id="KW-0732">Signal</keyword>
<comment type="caution">
    <text evidence="3">The sequence shown here is derived from an EMBL/GenBank/DDBJ whole genome shotgun (WGS) entry which is preliminary data.</text>
</comment>
<evidence type="ECO:0000256" key="1">
    <source>
        <dbReference type="SAM" id="SignalP"/>
    </source>
</evidence>
<protein>
    <submittedName>
        <fullName evidence="3">Uncharacterized protein</fullName>
    </submittedName>
</protein>
<dbReference type="SUPFAM" id="SSF51445">
    <property type="entry name" value="(Trans)glycosidases"/>
    <property type="match status" value="1"/>
</dbReference>
<proteinExistence type="predicted"/>
<dbReference type="InterPro" id="IPR017853">
    <property type="entry name" value="GH"/>
</dbReference>
<dbReference type="SUPFAM" id="SSF88713">
    <property type="entry name" value="Glycoside hydrolase/deacetylase"/>
    <property type="match status" value="1"/>
</dbReference>
<evidence type="ECO:0000313" key="4">
    <source>
        <dbReference type="Proteomes" id="UP000234456"/>
    </source>
</evidence>
<dbReference type="InterPro" id="IPR013785">
    <property type="entry name" value="Aldolase_TIM"/>
</dbReference>
<organism evidence="3 4">
    <name type="scientific">Ralstonia pickettii</name>
    <name type="common">Burkholderia pickettii</name>
    <dbReference type="NCBI Taxonomy" id="329"/>
    <lineage>
        <taxon>Bacteria</taxon>
        <taxon>Pseudomonadati</taxon>
        <taxon>Pseudomonadota</taxon>
        <taxon>Betaproteobacteria</taxon>
        <taxon>Burkholderiales</taxon>
        <taxon>Burkholderiaceae</taxon>
        <taxon>Ralstonia</taxon>
    </lineage>
</organism>
<dbReference type="Gene3D" id="3.20.20.70">
    <property type="entry name" value="Aldolase class I"/>
    <property type="match status" value="1"/>
</dbReference>
<reference evidence="3 4" key="1">
    <citation type="submission" date="2017-12" db="EMBL/GenBank/DDBJ databases">
        <title>Draft genome sequence of Ralstonia pickettii 52.</title>
        <authorList>
            <person name="Zheng B."/>
        </authorList>
    </citation>
    <scope>NUCLEOTIDE SEQUENCE [LARGE SCALE GENOMIC DNA]</scope>
    <source>
        <strain evidence="3 4">52</strain>
    </source>
</reference>
<dbReference type="InterPro" id="IPR011330">
    <property type="entry name" value="Glyco_hydro/deAcase_b/a-brl"/>
</dbReference>
<name>A0A2N4TU24_RALPI</name>
<evidence type="ECO:0000313" key="3">
    <source>
        <dbReference type="EMBL" id="PLC43228.1"/>
    </source>
</evidence>
<feature type="signal peptide" evidence="1">
    <location>
        <begin position="1"/>
        <end position="37"/>
    </location>
</feature>
<accession>A0A2N4TU24</accession>
<dbReference type="OrthoDB" id="7292394at2"/>